<sequence>MRELDHVGIPTSQKQDGETYLEGAKVFITDYNVSPNKIEWLRFEDDSEFPELIQSTAHIAYRVKDLEAEMEGKEVLVEPFSPGEGLKIAFVVEEGAPIELMHFSEN</sequence>
<evidence type="ECO:0000313" key="1">
    <source>
        <dbReference type="EMBL" id="BDD11097.1"/>
    </source>
</evidence>
<accession>A0AAU9CSW6</accession>
<evidence type="ECO:0000313" key="2">
    <source>
        <dbReference type="Proteomes" id="UP001348817"/>
    </source>
</evidence>
<protein>
    <recommendedName>
        <fullName evidence="3">VOC domain-containing protein</fullName>
    </recommendedName>
</protein>
<dbReference type="AlphaFoldDB" id="A0AAU9CSW6"/>
<proteinExistence type="predicted"/>
<name>A0AAU9CSW6_9BACT</name>
<evidence type="ECO:0008006" key="3">
    <source>
        <dbReference type="Google" id="ProtNLM"/>
    </source>
</evidence>
<dbReference type="RefSeq" id="WP_338392613.1">
    <property type="nucleotide sequence ID" value="NZ_AP025314.1"/>
</dbReference>
<dbReference type="Proteomes" id="UP001348817">
    <property type="component" value="Chromosome"/>
</dbReference>
<gene>
    <name evidence="1" type="ORF">FUAX_35290</name>
</gene>
<dbReference type="EMBL" id="AP025314">
    <property type="protein sequence ID" value="BDD11097.1"/>
    <property type="molecule type" value="Genomic_DNA"/>
</dbReference>
<keyword evidence="2" id="KW-1185">Reference proteome</keyword>
<organism evidence="1 2">
    <name type="scientific">Fulvitalea axinellae</name>
    <dbReference type="NCBI Taxonomy" id="1182444"/>
    <lineage>
        <taxon>Bacteria</taxon>
        <taxon>Pseudomonadati</taxon>
        <taxon>Bacteroidota</taxon>
        <taxon>Cytophagia</taxon>
        <taxon>Cytophagales</taxon>
        <taxon>Persicobacteraceae</taxon>
        <taxon>Fulvitalea</taxon>
    </lineage>
</organism>
<dbReference type="KEGG" id="fax:FUAX_35290"/>
<reference evidence="1 2" key="1">
    <citation type="submission" date="2021-12" db="EMBL/GenBank/DDBJ databases">
        <title>Genome sequencing of bacteria with rrn-lacking chromosome and rrn-plasmid.</title>
        <authorList>
            <person name="Anda M."/>
            <person name="Iwasaki W."/>
        </authorList>
    </citation>
    <scope>NUCLEOTIDE SEQUENCE [LARGE SCALE GENOMIC DNA]</scope>
    <source>
        <strain evidence="1 2">DSM 100852</strain>
    </source>
</reference>